<organism evidence="1 2">
    <name type="scientific">Pseudoalteromonas aliena SW19</name>
    <dbReference type="NCBI Taxonomy" id="1314866"/>
    <lineage>
        <taxon>Bacteria</taxon>
        <taxon>Pseudomonadati</taxon>
        <taxon>Pseudomonadota</taxon>
        <taxon>Gammaproteobacteria</taxon>
        <taxon>Alteromonadales</taxon>
        <taxon>Pseudoalteromonadaceae</taxon>
        <taxon>Pseudoalteromonas</taxon>
    </lineage>
</organism>
<protein>
    <submittedName>
        <fullName evidence="1">Uncharacterized protein</fullName>
    </submittedName>
</protein>
<proteinExistence type="predicted"/>
<keyword evidence="2" id="KW-1185">Reference proteome</keyword>
<evidence type="ECO:0000313" key="1">
    <source>
        <dbReference type="EMBL" id="MBE0359104.1"/>
    </source>
</evidence>
<reference evidence="1 2" key="1">
    <citation type="submission" date="2015-06" db="EMBL/GenBank/DDBJ databases">
        <title>Genome sequence of Pseudoalteromonas aliena.</title>
        <authorList>
            <person name="Xie B.-B."/>
            <person name="Rong J.-C."/>
            <person name="Qin Q.-L."/>
            <person name="Zhang Y.-Z."/>
        </authorList>
    </citation>
    <scope>NUCLEOTIDE SEQUENCE [LARGE SCALE GENOMIC DNA]</scope>
    <source>
        <strain evidence="1 2">SW19</strain>
    </source>
</reference>
<comment type="caution">
    <text evidence="1">The sequence shown here is derived from an EMBL/GenBank/DDBJ whole genome shotgun (WGS) entry which is preliminary data.</text>
</comment>
<evidence type="ECO:0000313" key="2">
    <source>
        <dbReference type="Proteomes" id="UP000648482"/>
    </source>
</evidence>
<dbReference type="EMBL" id="AQGU01000025">
    <property type="protein sequence ID" value="MBE0359104.1"/>
    <property type="molecule type" value="Genomic_DNA"/>
</dbReference>
<sequence>MPKTKVRVFISRSFNLVDPIKEPTWLISDEQAQKNRQLPVFC</sequence>
<gene>
    <name evidence="1" type="ORF">PALI_a0311</name>
</gene>
<accession>A0ABR9DXL7</accession>
<dbReference type="Proteomes" id="UP000648482">
    <property type="component" value="Unassembled WGS sequence"/>
</dbReference>
<name>A0ABR9DXL7_9GAMM</name>